<feature type="transmembrane region" description="Helical" evidence="9">
    <location>
        <begin position="96"/>
        <end position="117"/>
    </location>
</feature>
<comment type="subcellular location">
    <subcellularLocation>
        <location evidence="1 9">Cell inner membrane</location>
        <topology evidence="1 9">Multi-pass membrane protein</topology>
    </subcellularLocation>
</comment>
<dbReference type="EMBL" id="FTOQ01000020">
    <property type="protein sequence ID" value="SIT14095.1"/>
    <property type="molecule type" value="Genomic_DNA"/>
</dbReference>
<evidence type="ECO:0000256" key="9">
    <source>
        <dbReference type="RuleBase" id="RU369079"/>
    </source>
</evidence>
<evidence type="ECO:0000256" key="3">
    <source>
        <dbReference type="ARBA" id="ARBA00022475"/>
    </source>
</evidence>
<keyword evidence="3" id="KW-1003">Cell membrane</keyword>
<dbReference type="PANTHER" id="PTHR35011:SF11">
    <property type="entry name" value="TRAP TRANSPORTER SMALL PERMEASE PROTEIN"/>
    <property type="match status" value="1"/>
</dbReference>
<protein>
    <recommendedName>
        <fullName evidence="9">TRAP transporter small permease protein</fullName>
    </recommendedName>
</protein>
<dbReference type="GO" id="GO:0015740">
    <property type="term" value="P:C4-dicarboxylate transport"/>
    <property type="evidence" value="ECO:0007669"/>
    <property type="project" value="TreeGrafter"/>
</dbReference>
<feature type="domain" description="Tripartite ATP-independent periplasmic transporters DctQ component" evidence="10">
    <location>
        <begin position="33"/>
        <end position="173"/>
    </location>
</feature>
<keyword evidence="6 9" id="KW-1133">Transmembrane helix</keyword>
<comment type="function">
    <text evidence="9">Part of the tripartite ATP-independent periplasmic (TRAP) transport system.</text>
</comment>
<organism evidence="11 12">
    <name type="scientific">Roseivivax lentus</name>
    <dbReference type="NCBI Taxonomy" id="633194"/>
    <lineage>
        <taxon>Bacteria</taxon>
        <taxon>Pseudomonadati</taxon>
        <taxon>Pseudomonadota</taxon>
        <taxon>Alphaproteobacteria</taxon>
        <taxon>Rhodobacterales</taxon>
        <taxon>Roseobacteraceae</taxon>
        <taxon>Roseivivax</taxon>
    </lineage>
</organism>
<comment type="subunit">
    <text evidence="9">The complex comprises the extracytoplasmic solute receptor protein and the two transmembrane proteins.</text>
</comment>
<evidence type="ECO:0000313" key="11">
    <source>
        <dbReference type="EMBL" id="SIT14095.1"/>
    </source>
</evidence>
<keyword evidence="5 9" id="KW-0812">Transmembrane</keyword>
<dbReference type="Pfam" id="PF04290">
    <property type="entry name" value="DctQ"/>
    <property type="match status" value="1"/>
</dbReference>
<feature type="transmembrane region" description="Helical" evidence="9">
    <location>
        <begin position="148"/>
        <end position="170"/>
    </location>
</feature>
<accession>A0A1N7PU71</accession>
<feature type="transmembrane region" description="Helical" evidence="9">
    <location>
        <begin position="63"/>
        <end position="84"/>
    </location>
</feature>
<comment type="similarity">
    <text evidence="8 9">Belongs to the TRAP transporter small permease family.</text>
</comment>
<dbReference type="InterPro" id="IPR007387">
    <property type="entry name" value="TRAP_DctQ"/>
</dbReference>
<dbReference type="PANTHER" id="PTHR35011">
    <property type="entry name" value="2,3-DIKETO-L-GULONATE TRAP TRANSPORTER SMALL PERMEASE PROTEIN YIAM"/>
    <property type="match status" value="1"/>
</dbReference>
<dbReference type="InterPro" id="IPR055348">
    <property type="entry name" value="DctQ"/>
</dbReference>
<evidence type="ECO:0000256" key="2">
    <source>
        <dbReference type="ARBA" id="ARBA00022448"/>
    </source>
</evidence>
<evidence type="ECO:0000256" key="8">
    <source>
        <dbReference type="ARBA" id="ARBA00038436"/>
    </source>
</evidence>
<keyword evidence="12" id="KW-1185">Reference proteome</keyword>
<evidence type="ECO:0000256" key="7">
    <source>
        <dbReference type="ARBA" id="ARBA00023136"/>
    </source>
</evidence>
<dbReference type="Proteomes" id="UP000186684">
    <property type="component" value="Unassembled WGS sequence"/>
</dbReference>
<keyword evidence="4 9" id="KW-0997">Cell inner membrane</keyword>
<evidence type="ECO:0000259" key="10">
    <source>
        <dbReference type="Pfam" id="PF04290"/>
    </source>
</evidence>
<reference evidence="12" key="1">
    <citation type="submission" date="2017-01" db="EMBL/GenBank/DDBJ databases">
        <authorList>
            <person name="Varghese N."/>
            <person name="Submissions S."/>
        </authorList>
    </citation>
    <scope>NUCLEOTIDE SEQUENCE [LARGE SCALE GENOMIC DNA]</scope>
    <source>
        <strain evidence="12">DSM 29430</strain>
    </source>
</reference>
<evidence type="ECO:0000256" key="6">
    <source>
        <dbReference type="ARBA" id="ARBA00022989"/>
    </source>
</evidence>
<feature type="transmembrane region" description="Helical" evidence="9">
    <location>
        <begin position="20"/>
        <end position="43"/>
    </location>
</feature>
<evidence type="ECO:0000313" key="12">
    <source>
        <dbReference type="Proteomes" id="UP000186684"/>
    </source>
</evidence>
<dbReference type="GO" id="GO:0005886">
    <property type="term" value="C:plasma membrane"/>
    <property type="evidence" value="ECO:0007669"/>
    <property type="project" value="UniProtKB-SubCell"/>
</dbReference>
<evidence type="ECO:0000256" key="1">
    <source>
        <dbReference type="ARBA" id="ARBA00004429"/>
    </source>
</evidence>
<gene>
    <name evidence="11" type="ORF">SAMN05421759_12025</name>
</gene>
<dbReference type="GO" id="GO:0022857">
    <property type="term" value="F:transmembrane transporter activity"/>
    <property type="evidence" value="ECO:0007669"/>
    <property type="project" value="UniProtKB-UniRule"/>
</dbReference>
<evidence type="ECO:0000256" key="5">
    <source>
        <dbReference type="ARBA" id="ARBA00022692"/>
    </source>
</evidence>
<keyword evidence="2 9" id="KW-0813">Transport</keyword>
<name>A0A1N7PU71_9RHOB</name>
<dbReference type="STRING" id="633194.SAMN05421759_12025"/>
<sequence>MQLIRGILLPIQLWNDWVLWLGRGLAIVALAFMVAVILAQVWFRYVLNNALPWPDEAARFLMLWMTGLAAPSGLRAGGFVAIDMLTEALPRRVADIIILVLLGVAMTVLLMGIQLGLNHVNSGWLFASSSLRLPLDLVGGTSVKIKLAWMYMSILVGMVLMTIVNVELILRRILMIAGRAEGLPPLSHTDLPEAE</sequence>
<keyword evidence="7 9" id="KW-0472">Membrane</keyword>
<dbReference type="AlphaFoldDB" id="A0A1N7PU71"/>
<proteinExistence type="inferred from homology"/>
<evidence type="ECO:0000256" key="4">
    <source>
        <dbReference type="ARBA" id="ARBA00022519"/>
    </source>
</evidence>